<organism evidence="1 3">
    <name type="scientific">Phytophthora fragariae</name>
    <dbReference type="NCBI Taxonomy" id="53985"/>
    <lineage>
        <taxon>Eukaryota</taxon>
        <taxon>Sar</taxon>
        <taxon>Stramenopiles</taxon>
        <taxon>Oomycota</taxon>
        <taxon>Peronosporomycetes</taxon>
        <taxon>Peronosporales</taxon>
        <taxon>Peronosporaceae</taxon>
        <taxon>Phytophthora</taxon>
    </lineage>
</organism>
<dbReference type="Proteomes" id="UP000437068">
    <property type="component" value="Unassembled WGS sequence"/>
</dbReference>
<proteinExistence type="predicted"/>
<dbReference type="Proteomes" id="UP000429523">
    <property type="component" value="Unassembled WGS sequence"/>
</dbReference>
<sequence>MLPAPEESDAAATPSDLDAQLTALKAKRWTRGKDLTAHVKDVALRAGKRAVVRVSGGSYKKFVCSSETPCPWLLNAVCSRPKKAAATADQSQSEHEASRVWYVTSGLLTHSAQCDSVARPTTRQLKESALLRDAVYADARVSSADLVAQLEAAASFQCSKSMVYKAKSDLLDALETARRNGDAVPEVAESMQNCLALVPEESMTHSSAGGHA</sequence>
<comment type="caution">
    <text evidence="1">The sequence shown here is derived from an EMBL/GenBank/DDBJ whole genome shotgun (WGS) entry which is preliminary data.</text>
</comment>
<reference evidence="3 4" key="1">
    <citation type="submission" date="2018-08" db="EMBL/GenBank/DDBJ databases">
        <title>Genomic investigation of the strawberry pathogen Phytophthora fragariae indicates pathogenicity is determined by transcriptional variation in three key races.</title>
        <authorList>
            <person name="Adams T.M."/>
            <person name="Armitage A.D."/>
            <person name="Sobczyk M.K."/>
            <person name="Bates H.J."/>
            <person name="Dunwell J.M."/>
            <person name="Nellist C.F."/>
            <person name="Harrison R.J."/>
        </authorList>
    </citation>
    <scope>NUCLEOTIDE SEQUENCE [LARGE SCALE GENOMIC DNA]</scope>
    <source>
        <strain evidence="2 4">A4</strain>
        <strain evidence="1 3">NOV-9</strain>
    </source>
</reference>
<dbReference type="AlphaFoldDB" id="A0A6A3DM50"/>
<evidence type="ECO:0000313" key="2">
    <source>
        <dbReference type="EMBL" id="KAE9270928.1"/>
    </source>
</evidence>
<dbReference type="EMBL" id="QXGE01004356">
    <property type="protein sequence ID" value="KAE9270928.1"/>
    <property type="molecule type" value="Genomic_DNA"/>
</dbReference>
<evidence type="ECO:0008006" key="5">
    <source>
        <dbReference type="Google" id="ProtNLM"/>
    </source>
</evidence>
<accession>A0A6A3DM50</accession>
<evidence type="ECO:0000313" key="3">
    <source>
        <dbReference type="Proteomes" id="UP000429523"/>
    </source>
</evidence>
<dbReference type="EMBL" id="QXGF01004144">
    <property type="protein sequence ID" value="KAE8920231.1"/>
    <property type="molecule type" value="Genomic_DNA"/>
</dbReference>
<name>A0A6A3DM50_9STRA</name>
<evidence type="ECO:0000313" key="1">
    <source>
        <dbReference type="EMBL" id="KAE8920231.1"/>
    </source>
</evidence>
<evidence type="ECO:0000313" key="4">
    <source>
        <dbReference type="Proteomes" id="UP000437068"/>
    </source>
</evidence>
<protein>
    <recommendedName>
        <fullName evidence="5">Transposase MuDR plant domain-containing protein</fullName>
    </recommendedName>
</protein>
<gene>
    <name evidence="2" type="ORF">PF001_g28604</name>
    <name evidence="1" type="ORF">PF009_g29472</name>
</gene>